<dbReference type="AlphaFoldDB" id="A0A1X7LU20"/>
<evidence type="ECO:0000256" key="1">
    <source>
        <dbReference type="SAM" id="Phobius"/>
    </source>
</evidence>
<name>A0A1X7LU20_9BACL</name>
<organism evidence="2 3">
    <name type="scientific">Paenibacillus aquistagni</name>
    <dbReference type="NCBI Taxonomy" id="1852522"/>
    <lineage>
        <taxon>Bacteria</taxon>
        <taxon>Bacillati</taxon>
        <taxon>Bacillota</taxon>
        <taxon>Bacilli</taxon>
        <taxon>Bacillales</taxon>
        <taxon>Paenibacillaceae</taxon>
        <taxon>Paenibacillus</taxon>
    </lineage>
</organism>
<protein>
    <submittedName>
        <fullName evidence="2">Uncharacterized protein</fullName>
    </submittedName>
</protein>
<dbReference type="EMBL" id="FXAZ01000007">
    <property type="protein sequence ID" value="SMG56782.1"/>
    <property type="molecule type" value="Genomic_DNA"/>
</dbReference>
<gene>
    <name evidence="2" type="ORF">SAMN06295960_4261</name>
</gene>
<keyword evidence="3" id="KW-1185">Reference proteome</keyword>
<dbReference type="RefSeq" id="WP_085497780.1">
    <property type="nucleotide sequence ID" value="NZ_FXAZ01000007.1"/>
</dbReference>
<feature type="transmembrane region" description="Helical" evidence="1">
    <location>
        <begin position="112"/>
        <end position="140"/>
    </location>
</feature>
<feature type="transmembrane region" description="Helical" evidence="1">
    <location>
        <begin position="179"/>
        <end position="202"/>
    </location>
</feature>
<proteinExistence type="predicted"/>
<keyword evidence="1" id="KW-0812">Transmembrane</keyword>
<reference evidence="2 3" key="1">
    <citation type="submission" date="2017-04" db="EMBL/GenBank/DDBJ databases">
        <authorList>
            <person name="Afonso C.L."/>
            <person name="Miller P.J."/>
            <person name="Scott M.A."/>
            <person name="Spackman E."/>
            <person name="Goraichik I."/>
            <person name="Dimitrov K.M."/>
            <person name="Suarez D.L."/>
            <person name="Swayne D.E."/>
        </authorList>
    </citation>
    <scope>NUCLEOTIDE SEQUENCE [LARGE SCALE GENOMIC DNA]</scope>
    <source>
        <strain evidence="2 3">11</strain>
    </source>
</reference>
<feature type="transmembrane region" description="Helical" evidence="1">
    <location>
        <begin position="214"/>
        <end position="238"/>
    </location>
</feature>
<dbReference type="Proteomes" id="UP000193834">
    <property type="component" value="Unassembled WGS sequence"/>
</dbReference>
<sequence length="243" mass="27194">MNIRKHVTFQMKDWSVSLLVFWGIMLTLNIVFQYLQKGFSFNFGNTHVSFNLMDALVELTKNDAHPITDVLFAPDINIVSIGIYILVAGIMCGTISFPLYRGLGISRVASWLSITISLLAISVFNTLVQTGISSIFAVILDNPDRLAKSLDIISIFQLITAYFLVGMLFFLIGTIFYCFGTWIGVLSVALAITALNFFPMGYELLILSNMGIEVAAYPFLISWLVIVGTFFLIGHFLYRARIK</sequence>
<dbReference type="STRING" id="1852522.SAMN06295960_4261"/>
<keyword evidence="1" id="KW-1133">Transmembrane helix</keyword>
<evidence type="ECO:0000313" key="3">
    <source>
        <dbReference type="Proteomes" id="UP000193834"/>
    </source>
</evidence>
<feature type="transmembrane region" description="Helical" evidence="1">
    <location>
        <begin position="14"/>
        <end position="35"/>
    </location>
</feature>
<accession>A0A1X7LU20</accession>
<feature type="transmembrane region" description="Helical" evidence="1">
    <location>
        <begin position="152"/>
        <end position="172"/>
    </location>
</feature>
<feature type="transmembrane region" description="Helical" evidence="1">
    <location>
        <begin position="78"/>
        <end position="100"/>
    </location>
</feature>
<evidence type="ECO:0000313" key="2">
    <source>
        <dbReference type="EMBL" id="SMG56782.1"/>
    </source>
</evidence>
<keyword evidence="1" id="KW-0472">Membrane</keyword>